<reference evidence="1 2" key="1">
    <citation type="submission" date="2020-09" db="EMBL/GenBank/DDBJ databases">
        <title>De no assembly of potato wild relative species, Solanum commersonii.</title>
        <authorList>
            <person name="Cho K."/>
        </authorList>
    </citation>
    <scope>NUCLEOTIDE SEQUENCE [LARGE SCALE GENOMIC DNA]</scope>
    <source>
        <strain evidence="1">LZ3.2</strain>
        <tissue evidence="1">Leaf</tissue>
    </source>
</reference>
<dbReference type="EMBL" id="JACXVP010000011">
    <property type="protein sequence ID" value="KAG5576845.1"/>
    <property type="molecule type" value="Genomic_DNA"/>
</dbReference>
<sequence length="228" mass="25612">MSFLITLGFVEILFDLLVDKVKRELVGATTTKRERVDDGEFHVLNEDMVDAVVRVGVNIGVDAGVDVGGGIGVGVGVSFHQARGNRPYPGGMDWIGVKRVIAVTNVEKKYFVTLEIFLHEGHMNVYGCNMMVYEHNQFLTFILPVFELLPILLRQSEIMKHLLEKFINEPCEFKGRVEFMVKNEIGAARRSYSLAFIEHLITDTTMNLPTPSCVIIQFQGCNRFGQLG</sequence>
<proteinExistence type="predicted"/>
<organism evidence="1 2">
    <name type="scientific">Solanum commersonii</name>
    <name type="common">Commerson's wild potato</name>
    <name type="synonym">Commerson's nightshade</name>
    <dbReference type="NCBI Taxonomy" id="4109"/>
    <lineage>
        <taxon>Eukaryota</taxon>
        <taxon>Viridiplantae</taxon>
        <taxon>Streptophyta</taxon>
        <taxon>Embryophyta</taxon>
        <taxon>Tracheophyta</taxon>
        <taxon>Spermatophyta</taxon>
        <taxon>Magnoliopsida</taxon>
        <taxon>eudicotyledons</taxon>
        <taxon>Gunneridae</taxon>
        <taxon>Pentapetalae</taxon>
        <taxon>asterids</taxon>
        <taxon>lamiids</taxon>
        <taxon>Solanales</taxon>
        <taxon>Solanaceae</taxon>
        <taxon>Solanoideae</taxon>
        <taxon>Solaneae</taxon>
        <taxon>Solanum</taxon>
    </lineage>
</organism>
<keyword evidence="2" id="KW-1185">Reference proteome</keyword>
<dbReference type="AlphaFoldDB" id="A0A9J5WNC1"/>
<dbReference type="OrthoDB" id="1306045at2759"/>
<accession>A0A9J5WNC1</accession>
<gene>
    <name evidence="1" type="ORF">H5410_056979</name>
</gene>
<evidence type="ECO:0000313" key="2">
    <source>
        <dbReference type="Proteomes" id="UP000824120"/>
    </source>
</evidence>
<evidence type="ECO:0000313" key="1">
    <source>
        <dbReference type="EMBL" id="KAG5576845.1"/>
    </source>
</evidence>
<dbReference type="Proteomes" id="UP000824120">
    <property type="component" value="Chromosome 11"/>
</dbReference>
<name>A0A9J5WNC1_SOLCO</name>
<protein>
    <submittedName>
        <fullName evidence="1">Uncharacterized protein</fullName>
    </submittedName>
</protein>
<comment type="caution">
    <text evidence="1">The sequence shown here is derived from an EMBL/GenBank/DDBJ whole genome shotgun (WGS) entry which is preliminary data.</text>
</comment>